<dbReference type="InterPro" id="IPR002347">
    <property type="entry name" value="SDR_fam"/>
</dbReference>
<dbReference type="GO" id="GO:0005789">
    <property type="term" value="C:endoplasmic reticulum membrane"/>
    <property type="evidence" value="ECO:0007669"/>
    <property type="project" value="TreeGrafter"/>
</dbReference>
<keyword evidence="1" id="KW-0560">Oxidoreductase</keyword>
<accession>A0A267F7D8</accession>
<dbReference type="SUPFAM" id="SSF51735">
    <property type="entry name" value="NAD(P)-binding Rossmann-fold domains"/>
    <property type="match status" value="1"/>
</dbReference>
<keyword evidence="2" id="KW-0472">Membrane</keyword>
<protein>
    <recommendedName>
        <fullName evidence="3">Ketoreductase domain-containing protein</fullName>
    </recommendedName>
</protein>
<reference evidence="4 5" key="1">
    <citation type="submission" date="2017-06" db="EMBL/GenBank/DDBJ databases">
        <title>A platform for efficient transgenesis in Macrostomum lignano, a flatworm model organism for stem cell research.</title>
        <authorList>
            <person name="Berezikov E."/>
        </authorList>
    </citation>
    <scope>NUCLEOTIDE SEQUENCE [LARGE SCALE GENOMIC DNA]</scope>
    <source>
        <strain evidence="4">DV1</strain>
        <tissue evidence="4">Whole organism</tissue>
    </source>
</reference>
<keyword evidence="5" id="KW-1185">Reference proteome</keyword>
<dbReference type="PANTHER" id="PTHR43550">
    <property type="entry name" value="3-KETODIHYDROSPHINGOSINE REDUCTASE"/>
    <property type="match status" value="1"/>
</dbReference>
<evidence type="ECO:0000256" key="2">
    <source>
        <dbReference type="SAM" id="Phobius"/>
    </source>
</evidence>
<gene>
    <name evidence="4" type="ORF">BOX15_Mlig008582g6</name>
</gene>
<dbReference type="Gene3D" id="3.40.50.720">
    <property type="entry name" value="NAD(P)-binding Rossmann-like Domain"/>
    <property type="match status" value="1"/>
</dbReference>
<feature type="domain" description="Ketoreductase" evidence="3">
    <location>
        <begin position="44"/>
        <end position="224"/>
    </location>
</feature>
<dbReference type="PROSITE" id="PS00061">
    <property type="entry name" value="ADH_SHORT"/>
    <property type="match status" value="1"/>
</dbReference>
<proteinExistence type="predicted"/>
<sequence length="346" mass="36691">DCSLCYWSGIVAAALGAASLLFSLCYWLVLNRILPSNKLNPRGGHFVVSGGSSGIGFALCRRLRRLGAHLTIVARDAKKLAVAKAELLADSPELSESEAAIYLLSIDLTGDPDKLQADLDSHLATVTQPLLGVVNCAGYALPLEFEQLSLAQHESQMATNYTAAMRLTHCLLPRLLASGQPARIAFLSSVAGQLGVYGYTGYGAAKFALRGLAEALQMELAASQVRLVLAFPPDTDTPGYQTENASKPAITASISANISLYSADQIAEQLVKDLIDGRFLSCFGSDGWLVGCLTAGFSPPTGWLDTMAQCGLGGLFRVIGLVYLKSLYQLVRDGKRAAAATDKKSD</sequence>
<dbReference type="GO" id="GO:0030148">
    <property type="term" value="P:sphingolipid biosynthetic process"/>
    <property type="evidence" value="ECO:0007669"/>
    <property type="project" value="TreeGrafter"/>
</dbReference>
<dbReference type="PRINTS" id="PR00081">
    <property type="entry name" value="GDHRDH"/>
</dbReference>
<dbReference type="InterPro" id="IPR036291">
    <property type="entry name" value="NAD(P)-bd_dom_sf"/>
</dbReference>
<dbReference type="GO" id="GO:0047560">
    <property type="term" value="F:3-dehydrosphinganine reductase activity"/>
    <property type="evidence" value="ECO:0007669"/>
    <property type="project" value="TreeGrafter"/>
</dbReference>
<feature type="non-terminal residue" evidence="4">
    <location>
        <position position="1"/>
    </location>
</feature>
<dbReference type="GO" id="GO:0006666">
    <property type="term" value="P:3-keto-sphinganine metabolic process"/>
    <property type="evidence" value="ECO:0007669"/>
    <property type="project" value="TreeGrafter"/>
</dbReference>
<organism evidence="4 5">
    <name type="scientific">Macrostomum lignano</name>
    <dbReference type="NCBI Taxonomy" id="282301"/>
    <lineage>
        <taxon>Eukaryota</taxon>
        <taxon>Metazoa</taxon>
        <taxon>Spiralia</taxon>
        <taxon>Lophotrochozoa</taxon>
        <taxon>Platyhelminthes</taxon>
        <taxon>Rhabditophora</taxon>
        <taxon>Macrostomorpha</taxon>
        <taxon>Macrostomida</taxon>
        <taxon>Macrostomidae</taxon>
        <taxon>Macrostomum</taxon>
    </lineage>
</organism>
<dbReference type="OrthoDB" id="37659at2759"/>
<evidence type="ECO:0000313" key="4">
    <source>
        <dbReference type="EMBL" id="PAA69690.1"/>
    </source>
</evidence>
<dbReference type="STRING" id="282301.A0A267F7D8"/>
<keyword evidence="2" id="KW-0812">Transmembrane</keyword>
<comment type="caution">
    <text evidence="4">The sequence shown here is derived from an EMBL/GenBank/DDBJ whole genome shotgun (WGS) entry which is preliminary data.</text>
</comment>
<dbReference type="EMBL" id="NIVC01001300">
    <property type="protein sequence ID" value="PAA69690.1"/>
    <property type="molecule type" value="Genomic_DNA"/>
</dbReference>
<feature type="transmembrane region" description="Helical" evidence="2">
    <location>
        <begin position="6"/>
        <end position="29"/>
    </location>
</feature>
<evidence type="ECO:0000313" key="5">
    <source>
        <dbReference type="Proteomes" id="UP000215902"/>
    </source>
</evidence>
<dbReference type="Proteomes" id="UP000215902">
    <property type="component" value="Unassembled WGS sequence"/>
</dbReference>
<dbReference type="InterPro" id="IPR057326">
    <property type="entry name" value="KR_dom"/>
</dbReference>
<dbReference type="SMART" id="SM00822">
    <property type="entry name" value="PKS_KR"/>
    <property type="match status" value="1"/>
</dbReference>
<dbReference type="AlphaFoldDB" id="A0A267F7D8"/>
<keyword evidence="2" id="KW-1133">Transmembrane helix</keyword>
<evidence type="ECO:0000259" key="3">
    <source>
        <dbReference type="SMART" id="SM00822"/>
    </source>
</evidence>
<dbReference type="PANTHER" id="PTHR43550:SF3">
    <property type="entry name" value="3-KETODIHYDROSPHINGOSINE REDUCTASE"/>
    <property type="match status" value="1"/>
</dbReference>
<name>A0A267F7D8_9PLAT</name>
<dbReference type="Pfam" id="PF00106">
    <property type="entry name" value="adh_short"/>
    <property type="match status" value="1"/>
</dbReference>
<dbReference type="InterPro" id="IPR020904">
    <property type="entry name" value="Sc_DH/Rdtase_CS"/>
</dbReference>
<evidence type="ECO:0000256" key="1">
    <source>
        <dbReference type="ARBA" id="ARBA00023002"/>
    </source>
</evidence>